<keyword evidence="2" id="KW-0732">Signal</keyword>
<name>A0A6I1I5P0_9BURK</name>
<feature type="signal peptide" evidence="2">
    <location>
        <begin position="1"/>
        <end position="19"/>
    </location>
</feature>
<feature type="compositionally biased region" description="Gly residues" evidence="1">
    <location>
        <begin position="156"/>
        <end position="170"/>
    </location>
</feature>
<dbReference type="EMBL" id="WFLI01000009">
    <property type="protein sequence ID" value="KAB8065019.1"/>
    <property type="molecule type" value="Genomic_DNA"/>
</dbReference>
<accession>A0A6I1I5P0</accession>
<evidence type="ECO:0000256" key="2">
    <source>
        <dbReference type="SAM" id="SignalP"/>
    </source>
</evidence>
<organism evidence="3 4">
    <name type="scientific">Janthinobacterium violaceinigrum</name>
    <dbReference type="NCBI Taxonomy" id="2654252"/>
    <lineage>
        <taxon>Bacteria</taxon>
        <taxon>Pseudomonadati</taxon>
        <taxon>Pseudomonadota</taxon>
        <taxon>Betaproteobacteria</taxon>
        <taxon>Burkholderiales</taxon>
        <taxon>Oxalobacteraceae</taxon>
        <taxon>Janthinobacterium</taxon>
    </lineage>
</organism>
<feature type="region of interest" description="Disordered" evidence="1">
    <location>
        <begin position="107"/>
        <end position="170"/>
    </location>
</feature>
<feature type="compositionally biased region" description="Basic and acidic residues" evidence="1">
    <location>
        <begin position="110"/>
        <end position="155"/>
    </location>
</feature>
<evidence type="ECO:0000256" key="1">
    <source>
        <dbReference type="SAM" id="MobiDB-lite"/>
    </source>
</evidence>
<comment type="caution">
    <text evidence="3">The sequence shown here is derived from an EMBL/GenBank/DDBJ whole genome shotgun (WGS) entry which is preliminary data.</text>
</comment>
<evidence type="ECO:0000313" key="3">
    <source>
        <dbReference type="EMBL" id="KAB8065019.1"/>
    </source>
</evidence>
<keyword evidence="4" id="KW-1185">Reference proteome</keyword>
<gene>
    <name evidence="3" type="ORF">GCN75_10245</name>
</gene>
<feature type="chain" id="PRO_5026266062" description="DUF3300 domain-containing protein" evidence="2">
    <location>
        <begin position="20"/>
        <end position="170"/>
    </location>
</feature>
<proteinExistence type="predicted"/>
<dbReference type="Proteomes" id="UP000468717">
    <property type="component" value="Unassembled WGS sequence"/>
</dbReference>
<dbReference type="AlphaFoldDB" id="A0A6I1I5P0"/>
<sequence>MKTLILAAALLSAATAAVAQVGVSVTVGQPGFYGRLDIGDYPAPQLIYAQPVIVQRPQYYSARPIYLRVPPGHAKNWSKHCRKYNACNQEVYFVQDSWYNNQYVPRYRQQHGDHGRPDYGDRGRHDDKHDKHFDKHDDKRDKHEGKRDKHDDNPGRGHGNGNGNGNGRRD</sequence>
<dbReference type="RefSeq" id="WP_152282427.1">
    <property type="nucleotide sequence ID" value="NZ_WFLI01000009.1"/>
</dbReference>
<evidence type="ECO:0008006" key="5">
    <source>
        <dbReference type="Google" id="ProtNLM"/>
    </source>
</evidence>
<evidence type="ECO:0000313" key="4">
    <source>
        <dbReference type="Proteomes" id="UP000468717"/>
    </source>
</evidence>
<reference evidence="3 4" key="1">
    <citation type="submission" date="2019-10" db="EMBL/GenBank/DDBJ databases">
        <title>Three novel species isolated from a subtropical stream in China.</title>
        <authorList>
            <person name="Lu H."/>
        </authorList>
    </citation>
    <scope>NUCLEOTIDE SEQUENCE [LARGE SCALE GENOMIC DNA]</scope>
    <source>
        <strain evidence="3 4">FT13W</strain>
    </source>
</reference>
<protein>
    <recommendedName>
        <fullName evidence="5">DUF3300 domain-containing protein</fullName>
    </recommendedName>
</protein>